<accession>A0ABM3YIZ6</accession>
<comment type="function">
    <text evidence="1">Acts as a ligand for KLRK1.</text>
</comment>
<evidence type="ECO:0000256" key="1">
    <source>
        <dbReference type="ARBA" id="ARBA00002305"/>
    </source>
</evidence>
<sequence>MMRLAAPTAGLGLVLLLVEARETLGGAHSLCFNLTIRSQSLPGKPWCEAQGFTDGKPFLYCDCENFKETPLGLLGEMVKESEAWKELSQTLEEVGQKLKAALFVTKVVDSLIKIPISLQANMCSQREAEKCSGTFWEFIVSGQRAILDTMTMTWADIDPKASWIKKVWEDNQDLTEYFKKVSAKSCNQWFKEFSKPWDQMLELAVPDINDYQSSLSYYSFSSTSLTACFNPVMYICCVHIHILP</sequence>
<evidence type="ECO:0000256" key="4">
    <source>
        <dbReference type="ARBA" id="ARBA00022475"/>
    </source>
</evidence>
<evidence type="ECO:0000256" key="10">
    <source>
        <dbReference type="ARBA" id="ARBA00023288"/>
    </source>
</evidence>
<dbReference type="InterPro" id="IPR037055">
    <property type="entry name" value="MHC_I-like_Ag-recog_sf"/>
</dbReference>
<dbReference type="Gene3D" id="3.30.500.10">
    <property type="entry name" value="MHC class I-like antigen recognition-like"/>
    <property type="match status" value="1"/>
</dbReference>
<keyword evidence="13" id="KW-1185">Reference proteome</keyword>
<keyword evidence="10" id="KW-0449">Lipoprotein</keyword>
<keyword evidence="8" id="KW-1015">Disulfide bond</keyword>
<comment type="similarity">
    <text evidence="3">Belongs to the NKG2D ligand family.</text>
</comment>
<protein>
    <submittedName>
        <fullName evidence="14">Retinoic acid early transcript 1E-like</fullName>
    </submittedName>
</protein>
<evidence type="ECO:0000313" key="13">
    <source>
        <dbReference type="Proteomes" id="UP001652624"/>
    </source>
</evidence>
<dbReference type="InterPro" id="IPR029287">
    <property type="entry name" value="RAE-1"/>
</dbReference>
<evidence type="ECO:0000256" key="8">
    <source>
        <dbReference type="ARBA" id="ARBA00023157"/>
    </source>
</evidence>
<reference evidence="14" key="1">
    <citation type="submission" date="2025-08" db="UniProtKB">
        <authorList>
            <consortium name="RefSeq"/>
        </authorList>
    </citation>
    <scope>IDENTIFICATION</scope>
</reference>
<feature type="signal peptide" evidence="11">
    <location>
        <begin position="1"/>
        <end position="20"/>
    </location>
</feature>
<name>A0ABM3YIZ6_ERIEU</name>
<organism evidence="13 14">
    <name type="scientific">Erinaceus europaeus</name>
    <name type="common">Western European hedgehog</name>
    <dbReference type="NCBI Taxonomy" id="9365"/>
    <lineage>
        <taxon>Eukaryota</taxon>
        <taxon>Metazoa</taxon>
        <taxon>Chordata</taxon>
        <taxon>Craniata</taxon>
        <taxon>Vertebrata</taxon>
        <taxon>Euteleostomi</taxon>
        <taxon>Mammalia</taxon>
        <taxon>Eutheria</taxon>
        <taxon>Laurasiatheria</taxon>
        <taxon>Eulipotyphla</taxon>
        <taxon>Erinaceidae</taxon>
        <taxon>Erinaceinae</taxon>
        <taxon>Erinaceus</taxon>
    </lineage>
</organism>
<evidence type="ECO:0000256" key="2">
    <source>
        <dbReference type="ARBA" id="ARBA00004609"/>
    </source>
</evidence>
<feature type="chain" id="PRO_5047473672" evidence="11">
    <location>
        <begin position="21"/>
        <end position="244"/>
    </location>
</feature>
<evidence type="ECO:0000256" key="3">
    <source>
        <dbReference type="ARBA" id="ARBA00008353"/>
    </source>
</evidence>
<dbReference type="InterPro" id="IPR011162">
    <property type="entry name" value="MHC_I/II-like_Ag-recog"/>
</dbReference>
<feature type="domain" description="Retinoic acid early-inducible protein 1" evidence="12">
    <location>
        <begin position="27"/>
        <end position="195"/>
    </location>
</feature>
<dbReference type="SUPFAM" id="SSF54452">
    <property type="entry name" value="MHC antigen-recognition domain"/>
    <property type="match status" value="1"/>
</dbReference>
<proteinExistence type="inferred from homology"/>
<comment type="subcellular location">
    <subcellularLocation>
        <location evidence="2">Cell membrane</location>
        <topology evidence="2">Lipid-anchor</topology>
        <topology evidence="2">GPI-anchor</topology>
    </subcellularLocation>
</comment>
<dbReference type="RefSeq" id="XP_060061047.1">
    <property type="nucleotide sequence ID" value="XM_060205064.1"/>
</dbReference>
<evidence type="ECO:0000256" key="11">
    <source>
        <dbReference type="SAM" id="SignalP"/>
    </source>
</evidence>
<evidence type="ECO:0000313" key="14">
    <source>
        <dbReference type="RefSeq" id="XP_060061047.1"/>
    </source>
</evidence>
<evidence type="ECO:0000256" key="9">
    <source>
        <dbReference type="ARBA" id="ARBA00023180"/>
    </source>
</evidence>
<dbReference type="Pfam" id="PF14586">
    <property type="entry name" value="MHC_I_2"/>
    <property type="match status" value="1"/>
</dbReference>
<keyword evidence="6 11" id="KW-0732">Signal</keyword>
<keyword evidence="7" id="KW-0472">Membrane</keyword>
<evidence type="ECO:0000256" key="5">
    <source>
        <dbReference type="ARBA" id="ARBA00022622"/>
    </source>
</evidence>
<keyword evidence="5" id="KW-0336">GPI-anchor</keyword>
<keyword evidence="9" id="KW-0325">Glycoprotein</keyword>
<dbReference type="Proteomes" id="UP001652624">
    <property type="component" value="Chromosome 13"/>
</dbReference>
<dbReference type="PANTHER" id="PTHR16675">
    <property type="entry name" value="MHC CLASS I-RELATED"/>
    <property type="match status" value="1"/>
</dbReference>
<evidence type="ECO:0000259" key="12">
    <source>
        <dbReference type="Pfam" id="PF14586"/>
    </source>
</evidence>
<gene>
    <name evidence="14" type="primary">LOC132542481</name>
</gene>
<evidence type="ECO:0000256" key="6">
    <source>
        <dbReference type="ARBA" id="ARBA00022729"/>
    </source>
</evidence>
<dbReference type="InterPro" id="IPR050208">
    <property type="entry name" value="MHC_class-I_related"/>
</dbReference>
<evidence type="ECO:0000256" key="7">
    <source>
        <dbReference type="ARBA" id="ARBA00023136"/>
    </source>
</evidence>
<keyword evidence="4" id="KW-1003">Cell membrane</keyword>
<dbReference type="PANTHER" id="PTHR16675:SF64">
    <property type="entry name" value="RETINOIC ACID EARLY TRANSCRIPT 1E"/>
    <property type="match status" value="1"/>
</dbReference>
<dbReference type="GeneID" id="132542481"/>